<dbReference type="InterPro" id="IPR023296">
    <property type="entry name" value="Glyco_hydro_beta-prop_sf"/>
</dbReference>
<evidence type="ECO:0000256" key="3">
    <source>
        <dbReference type="ARBA" id="ARBA00007396"/>
    </source>
</evidence>
<dbReference type="CDD" id="cd08987">
    <property type="entry name" value="GH62"/>
    <property type="match status" value="1"/>
</dbReference>
<evidence type="ECO:0000256" key="9">
    <source>
        <dbReference type="SAM" id="SignalP"/>
    </source>
</evidence>
<evidence type="ECO:0000256" key="5">
    <source>
        <dbReference type="ARBA" id="ARBA00022729"/>
    </source>
</evidence>
<reference evidence="11" key="3">
    <citation type="journal article" date="2015" name="Microb. Biotechnol.">
        <title>Functional and structural diversity in GH62 alpha-L-arabinofuranosidases from the thermophilic fungus Scytalidium thermophilum.</title>
        <authorList>
            <person name="Kaur A.P."/>
            <person name="Nocek B.P."/>
            <person name="Xu X."/>
            <person name="Lowden M.J."/>
            <person name="Leyva J.F."/>
            <person name="Stogios P.J."/>
            <person name="Cui H."/>
            <person name="Di Leo R."/>
            <person name="Powlowski J."/>
            <person name="Tsang A."/>
            <person name="Savchenko A."/>
        </authorList>
    </citation>
    <scope>X-RAY CRYSTALLOGRAPHY (1.23 ANGSTROMS) OF 30-350</scope>
</reference>
<keyword evidence="11 12" id="KW-0002">3D-structure</keyword>
<dbReference type="GO" id="GO:0046556">
    <property type="term" value="F:alpha-L-arabinofuranosidase activity"/>
    <property type="evidence" value="ECO:0007669"/>
    <property type="project" value="UniProtKB-UniRule"/>
</dbReference>
<dbReference type="EC" id="3.2.1.55" evidence="8"/>
<reference evidence="12" key="1">
    <citation type="submission" date="2014-03" db="PDB data bank">
        <title>Crystal structure of GH62 hydrolase in complex with xylotriose.</title>
        <authorList>
            <person name="Kaur A.P."/>
            <person name="Nocek B."/>
            <person name="Xu X."/>
            <person name="Lowden M.J."/>
            <person name="Leyva J.F."/>
            <person name="Stogios P.J."/>
            <person name="Cui H."/>
            <person name="Leo R.D."/>
            <person name="Powlowski J."/>
            <person name="Tsang A."/>
            <person name="Savchenko A."/>
        </authorList>
    </citation>
    <scope>X-RAY CRYSTALLOGRAPHY (1.48 ANGSTROMS) OF 30-350</scope>
</reference>
<gene>
    <name evidence="10" type="primary">AXH62C</name>
</gene>
<dbReference type="GO" id="GO:0046373">
    <property type="term" value="P:L-arabinose metabolic process"/>
    <property type="evidence" value="ECO:0007669"/>
    <property type="project" value="UniProtKB-UniRule"/>
</dbReference>
<dbReference type="SMR" id="A0A059U759"/>
<comment type="function">
    <text evidence="8">Alpha-L-arabinofuranosidase involved in the hydrolysis of xylan, a major structural heterogeneous polysaccharide found in plant biomass representing the second most abundant polysaccharide in the biosphere, after cellulose.</text>
</comment>
<evidence type="ECO:0000256" key="2">
    <source>
        <dbReference type="ARBA" id="ARBA00004613"/>
    </source>
</evidence>
<protein>
    <recommendedName>
        <fullName evidence="8">Alpha-L-arabinofuranosidase</fullName>
        <ecNumber evidence="8">3.2.1.55</ecNumber>
    </recommendedName>
</protein>
<dbReference type="PDBsum" id="4PVI"/>
<keyword evidence="5 8" id="KW-0732">Signal</keyword>
<dbReference type="PANTHER" id="PTHR40631:SF2">
    <property type="entry name" value="ALPHA-L-ARABINOFURANOSIDASE"/>
    <property type="match status" value="1"/>
</dbReference>
<comment type="subcellular location">
    <subcellularLocation>
        <location evidence="2 8">Secreted</location>
    </subcellularLocation>
</comment>
<feature type="signal peptide" evidence="9">
    <location>
        <begin position="1"/>
        <end position="18"/>
    </location>
</feature>
<dbReference type="PDBsum" id="4PVA"/>
<dbReference type="EMBL" id="KJ545574">
    <property type="protein sequence ID" value="AHZ56660.1"/>
    <property type="molecule type" value="Genomic_DNA"/>
</dbReference>
<feature type="chain" id="PRO_5001579911" description="Alpha-L-arabinofuranosidase" evidence="9">
    <location>
        <begin position="19"/>
        <end position="352"/>
    </location>
</feature>
<evidence type="ECO:0000256" key="6">
    <source>
        <dbReference type="ARBA" id="ARBA00022801"/>
    </source>
</evidence>
<dbReference type="GO" id="GO:0005576">
    <property type="term" value="C:extracellular region"/>
    <property type="evidence" value="ECO:0007669"/>
    <property type="project" value="UniProtKB-SubCell"/>
</dbReference>
<keyword evidence="6 8" id="KW-0378">Hydrolase</keyword>
<dbReference type="PDB" id="4PVI">
    <property type="method" value="X-ray"/>
    <property type="resolution" value="1.48 A"/>
    <property type="chains" value="A=30-350"/>
</dbReference>
<sequence>MRTATALAAAVWAGAVAALPTQTRSTTLPSSWKWVSTGPLVFPKNDERNIAGIKDPTAVLINGTYHVFASTAKSEGYNMVYFNFTDFAEANNAPFYYLDQAPLGYGYRAAPQVFYFEPHKLWYLVYQNGNAAYSTNPDINDPSKWTAPEVFYPNGMPKIIADNIGNGYWVDMWVVCDDEEDPNKALCHLFSSDDNGHLYRSQTTLAQFPRGMSEPEIVLQDTQNIYALWEAACIYRIKGAEGTQKYLLLVEAIGQEGHRYFRSWTSDRIDGQWIPLADTEANPWAGEANVVFEGQKWTKSISHGEVIRTLTDQTLTLDLSEPIQFLYQGVDPNAQTEYNALPWRLGLITQVL</sequence>
<dbReference type="Pfam" id="PF03664">
    <property type="entry name" value="Glyco_hydro_62"/>
    <property type="match status" value="1"/>
</dbReference>
<evidence type="ECO:0000256" key="7">
    <source>
        <dbReference type="ARBA" id="ARBA00023295"/>
    </source>
</evidence>
<dbReference type="PANTHER" id="PTHR40631">
    <property type="entry name" value="ALPHA-L-ARABINOFURANOSIDASE AXHA-2-RELATED"/>
    <property type="match status" value="1"/>
</dbReference>
<dbReference type="PDB" id="4PVA">
    <property type="method" value="X-ray"/>
    <property type="resolution" value="1.23 A"/>
    <property type="chains" value="A=30-350"/>
</dbReference>
<dbReference type="Gene3D" id="2.115.10.20">
    <property type="entry name" value="Glycosyl hydrolase domain, family 43"/>
    <property type="match status" value="1"/>
</dbReference>
<keyword evidence="4 8" id="KW-0964">Secreted</keyword>
<proteinExistence type="evidence at protein level"/>
<evidence type="ECO:0007829" key="12">
    <source>
        <dbReference type="PDB" id="4PVI"/>
    </source>
</evidence>
<evidence type="ECO:0000256" key="1">
    <source>
        <dbReference type="ARBA" id="ARBA00001462"/>
    </source>
</evidence>
<dbReference type="EvolutionaryTrace" id="A0A059U759"/>
<comment type="catalytic activity">
    <reaction evidence="1 8">
        <text>Hydrolysis of terminal non-reducing alpha-L-arabinofuranoside residues in alpha-L-arabinosides.</text>
        <dbReference type="EC" id="3.2.1.55"/>
    </reaction>
</comment>
<reference evidence="10" key="2">
    <citation type="submission" date="2014-03" db="EMBL/GenBank/DDBJ databases">
        <authorList>
            <person name="Tsang A."/>
        </authorList>
    </citation>
    <scope>NUCLEOTIDE SEQUENCE</scope>
    <source>
        <strain evidence="10">CBS 625.91</strain>
    </source>
</reference>
<keyword evidence="7 8" id="KW-0326">Glycosidase</keyword>
<dbReference type="SUPFAM" id="SSF75005">
    <property type="entry name" value="Arabinanase/levansucrase/invertase"/>
    <property type="match status" value="1"/>
</dbReference>
<evidence type="ECO:0000256" key="8">
    <source>
        <dbReference type="RuleBase" id="RU368117"/>
    </source>
</evidence>
<name>A0A059U759_HUMIN</name>
<dbReference type="InterPro" id="IPR005193">
    <property type="entry name" value="GH62_arabinosidase"/>
</dbReference>
<dbReference type="GO" id="GO:0045493">
    <property type="term" value="P:xylan catabolic process"/>
    <property type="evidence" value="ECO:0007669"/>
    <property type="project" value="UniProtKB-UniRule"/>
</dbReference>
<dbReference type="AlphaFoldDB" id="A0A059U759"/>
<comment type="similarity">
    <text evidence="3 8">Belongs to the glycosyl hydrolase 62 family.</text>
</comment>
<evidence type="ECO:0000313" key="10">
    <source>
        <dbReference type="EMBL" id="AHZ56660.1"/>
    </source>
</evidence>
<organism evidence="10">
    <name type="scientific">Humicola insolens</name>
    <name type="common">Soft-rot fungus</name>
    <dbReference type="NCBI Taxonomy" id="85995"/>
    <lineage>
        <taxon>Eukaryota</taxon>
        <taxon>Fungi</taxon>
        <taxon>Dikarya</taxon>
        <taxon>Ascomycota</taxon>
        <taxon>Pezizomycotina</taxon>
        <taxon>Sordariomycetes</taxon>
        <taxon>Sordariomycetidae</taxon>
        <taxon>Sordariales</taxon>
        <taxon>Chaetomiaceae</taxon>
        <taxon>Mycothermus</taxon>
    </lineage>
</organism>
<evidence type="ECO:0000256" key="4">
    <source>
        <dbReference type="ARBA" id="ARBA00022525"/>
    </source>
</evidence>
<accession>A0A059U759</accession>
<evidence type="ECO:0007829" key="11">
    <source>
        <dbReference type="PDB" id="4PVA"/>
    </source>
</evidence>